<sequence length="418" mass="47080">MHMVKRERQNESAAESAFKFSLEDPTRRSDGCYIMGDRPRALLISFIKQRAEILRQNAFRNRFTSVGSVPEMVEWAFNIPLSVQVYTPFHSLIPGGKITLELPQYVVSQRLVKFRGDVLELWMLLDHEAIVGELSAAHISLFTLLLAHSCGLRPALNTESKRSLISVVHHSGAEIPIGVYEGALHDVRGRQSEHWFLACQYMGIVDLKLRIRAVADAHPVSHTVVTQCHAGARDSERSPSPELPHHTLATPEHTEPLELQYFPSPLEAEAPQTYAPATTPPSSPKSARKIFPLESPSAALQTTPMEDERRRLQAEFDENGVVDKIMGIALSFPLESEQEIDETLETICEMDAWVDSADCPTSLTMHRYRTKFGKVGNLTVIADWIAARSHDKTRTIQTLRARLRSRHSIQMPRRVSRV</sequence>
<organism evidence="2 3">
    <name type="scientific">Botryobasidium botryosum (strain FD-172 SS1)</name>
    <dbReference type="NCBI Taxonomy" id="930990"/>
    <lineage>
        <taxon>Eukaryota</taxon>
        <taxon>Fungi</taxon>
        <taxon>Dikarya</taxon>
        <taxon>Basidiomycota</taxon>
        <taxon>Agaricomycotina</taxon>
        <taxon>Agaricomycetes</taxon>
        <taxon>Cantharellales</taxon>
        <taxon>Botryobasidiaceae</taxon>
        <taxon>Botryobasidium</taxon>
    </lineage>
</organism>
<keyword evidence="3" id="KW-1185">Reference proteome</keyword>
<gene>
    <name evidence="2" type="ORF">BOTBODRAFT_647781</name>
</gene>
<dbReference type="Proteomes" id="UP000027195">
    <property type="component" value="Unassembled WGS sequence"/>
</dbReference>
<evidence type="ECO:0000313" key="2">
    <source>
        <dbReference type="EMBL" id="KDQ07812.1"/>
    </source>
</evidence>
<reference evidence="3" key="1">
    <citation type="journal article" date="2014" name="Proc. Natl. Acad. Sci. U.S.A.">
        <title>Extensive sampling of basidiomycete genomes demonstrates inadequacy of the white-rot/brown-rot paradigm for wood decay fungi.</title>
        <authorList>
            <person name="Riley R."/>
            <person name="Salamov A.A."/>
            <person name="Brown D.W."/>
            <person name="Nagy L.G."/>
            <person name="Floudas D."/>
            <person name="Held B.W."/>
            <person name="Levasseur A."/>
            <person name="Lombard V."/>
            <person name="Morin E."/>
            <person name="Otillar R."/>
            <person name="Lindquist E.A."/>
            <person name="Sun H."/>
            <person name="LaButti K.M."/>
            <person name="Schmutz J."/>
            <person name="Jabbour D."/>
            <person name="Luo H."/>
            <person name="Baker S.E."/>
            <person name="Pisabarro A.G."/>
            <person name="Walton J.D."/>
            <person name="Blanchette R.A."/>
            <person name="Henrissat B."/>
            <person name="Martin F."/>
            <person name="Cullen D."/>
            <person name="Hibbett D.S."/>
            <person name="Grigoriev I.V."/>
        </authorList>
    </citation>
    <scope>NUCLEOTIDE SEQUENCE [LARGE SCALE GENOMIC DNA]</scope>
    <source>
        <strain evidence="3">FD-172 SS1</strain>
    </source>
</reference>
<evidence type="ECO:0000256" key="1">
    <source>
        <dbReference type="SAM" id="MobiDB-lite"/>
    </source>
</evidence>
<evidence type="ECO:0000313" key="3">
    <source>
        <dbReference type="Proteomes" id="UP000027195"/>
    </source>
</evidence>
<dbReference type="AlphaFoldDB" id="A0A067M7L6"/>
<protein>
    <submittedName>
        <fullName evidence="2">Uncharacterized protein</fullName>
    </submittedName>
</protein>
<dbReference type="EMBL" id="KL198100">
    <property type="protein sequence ID" value="KDQ07812.1"/>
    <property type="molecule type" value="Genomic_DNA"/>
</dbReference>
<feature type="compositionally biased region" description="Basic and acidic residues" evidence="1">
    <location>
        <begin position="231"/>
        <end position="245"/>
    </location>
</feature>
<accession>A0A067M7L6</accession>
<name>A0A067M7L6_BOTB1</name>
<proteinExistence type="predicted"/>
<dbReference type="InParanoid" id="A0A067M7L6"/>
<feature type="region of interest" description="Disordered" evidence="1">
    <location>
        <begin position="227"/>
        <end position="254"/>
    </location>
</feature>
<dbReference type="HOGENOM" id="CLU_657191_0_0_1"/>